<dbReference type="EMBL" id="RDSM01000002">
    <property type="protein sequence ID" value="RXH56474.1"/>
    <property type="molecule type" value="Genomic_DNA"/>
</dbReference>
<dbReference type="GO" id="GO:0006171">
    <property type="term" value="P:cAMP biosynthetic process"/>
    <property type="evidence" value="ECO:0007669"/>
    <property type="project" value="TreeGrafter"/>
</dbReference>
<proteinExistence type="predicted"/>
<evidence type="ECO:0000256" key="1">
    <source>
        <dbReference type="SAM" id="Phobius"/>
    </source>
</evidence>
<evidence type="ECO:0000313" key="3">
    <source>
        <dbReference type="EMBL" id="RXH56474.1"/>
    </source>
</evidence>
<feature type="domain" description="Guanylate cyclase" evidence="2">
    <location>
        <begin position="439"/>
        <end position="574"/>
    </location>
</feature>
<evidence type="ECO:0000313" key="4">
    <source>
        <dbReference type="Proteomes" id="UP000289437"/>
    </source>
</evidence>
<gene>
    <name evidence="3" type="ORF">GRAN_3331</name>
</gene>
<keyword evidence="1" id="KW-0812">Transmembrane</keyword>
<reference evidence="4" key="2">
    <citation type="submission" date="2019-02" db="EMBL/GenBank/DDBJ databases">
        <title>Granulicella sibirica sp. nov., a psychrotolerant acidobacterium isolated from an organic soil layer in forested tundra, West Siberia.</title>
        <authorList>
            <person name="Oshkin I.Y."/>
            <person name="Kulichevskaya I.S."/>
            <person name="Rijpstra W.I.C."/>
            <person name="Sinninghe Damste J.S."/>
            <person name="Rakitin A.L."/>
            <person name="Ravin N.V."/>
            <person name="Dedysh S.N."/>
        </authorList>
    </citation>
    <scope>NUCLEOTIDE SEQUENCE [LARGE SCALE GENOMIC DNA]</scope>
    <source>
        <strain evidence="4">AF10</strain>
    </source>
</reference>
<dbReference type="OrthoDB" id="127505at2"/>
<dbReference type="InterPro" id="IPR007890">
    <property type="entry name" value="CHASE2"/>
</dbReference>
<keyword evidence="1" id="KW-1133">Transmembrane helix</keyword>
<dbReference type="CDD" id="cd07302">
    <property type="entry name" value="CHD"/>
    <property type="match status" value="1"/>
</dbReference>
<dbReference type="PANTHER" id="PTHR43081">
    <property type="entry name" value="ADENYLATE CYCLASE, TERMINAL-DIFFERENTIATION SPECIFIC-RELATED"/>
    <property type="match status" value="1"/>
</dbReference>
<dbReference type="InterPro" id="IPR029787">
    <property type="entry name" value="Nucleotide_cyclase"/>
</dbReference>
<keyword evidence="1" id="KW-0472">Membrane</keyword>
<feature type="transmembrane region" description="Helical" evidence="1">
    <location>
        <begin position="317"/>
        <end position="336"/>
    </location>
</feature>
<dbReference type="Pfam" id="PF05226">
    <property type="entry name" value="CHASE2"/>
    <property type="match status" value="1"/>
</dbReference>
<dbReference type="SMART" id="SM01080">
    <property type="entry name" value="CHASE2"/>
    <property type="match status" value="1"/>
</dbReference>
<dbReference type="AlphaFoldDB" id="A0A4V1L5P4"/>
<dbReference type="SUPFAM" id="SSF55073">
    <property type="entry name" value="Nucleotide cyclase"/>
    <property type="match status" value="1"/>
</dbReference>
<organism evidence="3 4">
    <name type="scientific">Granulicella sibirica</name>
    <dbReference type="NCBI Taxonomy" id="2479048"/>
    <lineage>
        <taxon>Bacteria</taxon>
        <taxon>Pseudomonadati</taxon>
        <taxon>Acidobacteriota</taxon>
        <taxon>Terriglobia</taxon>
        <taxon>Terriglobales</taxon>
        <taxon>Acidobacteriaceae</taxon>
        <taxon>Granulicella</taxon>
    </lineage>
</organism>
<dbReference type="Proteomes" id="UP000289437">
    <property type="component" value="Unassembled WGS sequence"/>
</dbReference>
<dbReference type="PANTHER" id="PTHR43081:SF1">
    <property type="entry name" value="ADENYLATE CYCLASE, TERMINAL-DIFFERENTIATION SPECIFIC"/>
    <property type="match status" value="1"/>
</dbReference>
<protein>
    <submittedName>
        <fullName evidence="3">Adenylate cyclase</fullName>
    </submittedName>
</protein>
<name>A0A4V1L5P4_9BACT</name>
<dbReference type="PROSITE" id="PS50125">
    <property type="entry name" value="GUANYLATE_CYCLASE_2"/>
    <property type="match status" value="1"/>
</dbReference>
<feature type="transmembrane region" description="Helical" evidence="1">
    <location>
        <begin position="343"/>
        <end position="363"/>
    </location>
</feature>
<dbReference type="InterPro" id="IPR001054">
    <property type="entry name" value="A/G_cyclase"/>
</dbReference>
<reference evidence="3 4" key="1">
    <citation type="submission" date="2018-11" db="EMBL/GenBank/DDBJ databases">
        <authorList>
            <person name="Mardanov A.V."/>
            <person name="Ravin N.V."/>
            <person name="Dedysh S.N."/>
        </authorList>
    </citation>
    <scope>NUCLEOTIDE SEQUENCE [LARGE SCALE GENOMIC DNA]</scope>
    <source>
        <strain evidence="3 4">AF10</strain>
    </source>
</reference>
<feature type="transmembrane region" description="Helical" evidence="1">
    <location>
        <begin position="375"/>
        <end position="395"/>
    </location>
</feature>
<evidence type="ECO:0000259" key="2">
    <source>
        <dbReference type="PROSITE" id="PS50125"/>
    </source>
</evidence>
<dbReference type="Gene3D" id="3.30.70.1230">
    <property type="entry name" value="Nucleotide cyclase"/>
    <property type="match status" value="1"/>
</dbReference>
<sequence>MIFRYVWQSALIALAAGALVYGASKTTPFEDFYMWTYDFVVVHAGLTPPSQQIVLVDFDDETFAKVKKYPIPRDYIARVVTEVGKQRPRVAGMDILLSETRTEAEDKAMQDALTGASVFMLARQEGVEDIPTEDPLPMFCQPEDTRAASGFCKEGQPGALGYVAIDLPRDVDGFVRQANMFYGGAVPSEGFALKLAEQYTGEAVKSVDHERFSFLGKTLYYSNPDEKEILVGSWGREPVSTVPAWKVLEPGFPSNAFTDKLVLMGQSSDAARDRHFTPLFRYAQPDGSRLSMGGTQVHAAAIRSLLEGTVVRPCPQWLRWTLVAVICWISSFMILWLRTKMAVTATAVIVTIPCLVSLVLFHKVRFWMPFLGQELGLVITLPITLFVQFLSERVLAQEARQQRMQLMTLFSSYVDPLVAGTIWDRRDEVSLTGEERIATVMFTDIRSFTALSAGKPPAQVLKWLNQYMTAMDEVIRLHGGFLNKFIGDGLMIIFGLPLSHGVRQDAGRGLHAAQAMLRRVDELNQENAKYPERPQLRIGVGIHTGSLMAGSIGSANRQEYSVIGETVNLASRLESLNKQYKTEILMSQATHDILAADFTGFESLGDAKVAGFHQPIPVFTIKASLL</sequence>
<comment type="caution">
    <text evidence="3">The sequence shown here is derived from an EMBL/GenBank/DDBJ whole genome shotgun (WGS) entry which is preliminary data.</text>
</comment>
<dbReference type="SMART" id="SM00044">
    <property type="entry name" value="CYCc"/>
    <property type="match status" value="1"/>
</dbReference>
<dbReference type="InterPro" id="IPR050697">
    <property type="entry name" value="Adenylyl/Guanylyl_Cyclase_3/4"/>
</dbReference>
<dbReference type="Pfam" id="PF00211">
    <property type="entry name" value="Guanylate_cyc"/>
    <property type="match status" value="1"/>
</dbReference>
<keyword evidence="4" id="KW-1185">Reference proteome</keyword>
<dbReference type="RefSeq" id="WP_161571000.1">
    <property type="nucleotide sequence ID" value="NZ_RDSM01000002.1"/>
</dbReference>
<accession>A0A4V1L5P4</accession>
<dbReference type="GO" id="GO:0035556">
    <property type="term" value="P:intracellular signal transduction"/>
    <property type="evidence" value="ECO:0007669"/>
    <property type="project" value="InterPro"/>
</dbReference>
<dbReference type="GO" id="GO:0004016">
    <property type="term" value="F:adenylate cyclase activity"/>
    <property type="evidence" value="ECO:0007669"/>
    <property type="project" value="UniProtKB-ARBA"/>
</dbReference>